<dbReference type="InterPro" id="IPR036291">
    <property type="entry name" value="NAD(P)-bd_dom_sf"/>
</dbReference>
<evidence type="ECO:0000256" key="1">
    <source>
        <dbReference type="SAM" id="MobiDB-lite"/>
    </source>
</evidence>
<dbReference type="Pfam" id="PF01796">
    <property type="entry name" value="OB_ChsH2_C"/>
    <property type="match status" value="1"/>
</dbReference>
<dbReference type="RefSeq" id="WP_166953678.1">
    <property type="nucleotide sequence ID" value="NZ_JAASQI010000006.1"/>
</dbReference>
<accession>A0ABX0V465</accession>
<evidence type="ECO:0000313" key="4">
    <source>
        <dbReference type="EMBL" id="NIJ58869.1"/>
    </source>
</evidence>
<dbReference type="InterPro" id="IPR002347">
    <property type="entry name" value="SDR_fam"/>
</dbReference>
<dbReference type="Pfam" id="PF12172">
    <property type="entry name" value="zf-ChsH2"/>
    <property type="match status" value="1"/>
</dbReference>
<protein>
    <submittedName>
        <fullName evidence="4">NAD(P)-dependent dehydrogenase (Short-subunit alcohol dehydrogenase family)/uncharacterized OB-fold protein</fullName>
    </submittedName>
</protein>
<dbReference type="Proteomes" id="UP001429580">
    <property type="component" value="Unassembled WGS sequence"/>
</dbReference>
<proteinExistence type="predicted"/>
<dbReference type="InterPro" id="IPR012340">
    <property type="entry name" value="NA-bd_OB-fold"/>
</dbReference>
<dbReference type="SUPFAM" id="SSF51735">
    <property type="entry name" value="NAD(P)-binding Rossmann-fold domains"/>
    <property type="match status" value="1"/>
</dbReference>
<evidence type="ECO:0000313" key="5">
    <source>
        <dbReference type="Proteomes" id="UP001429580"/>
    </source>
</evidence>
<feature type="domain" description="ChsH2 rubredoxin-like zinc ribbon" evidence="3">
    <location>
        <begin position="38"/>
        <end position="70"/>
    </location>
</feature>
<name>A0ABX0V465_9HYPH</name>
<dbReference type="Pfam" id="PF13561">
    <property type="entry name" value="adh_short_C2"/>
    <property type="match status" value="1"/>
</dbReference>
<feature type="domain" description="ChsH2 C-terminal OB-fold" evidence="2">
    <location>
        <begin position="75"/>
        <end position="131"/>
    </location>
</feature>
<dbReference type="Gene3D" id="3.40.50.720">
    <property type="entry name" value="NAD(P)-binding Rossmann-like Domain"/>
    <property type="match status" value="1"/>
</dbReference>
<dbReference type="InterPro" id="IPR022002">
    <property type="entry name" value="ChsH2_Znr"/>
</dbReference>
<dbReference type="Gene3D" id="6.10.30.10">
    <property type="match status" value="1"/>
</dbReference>
<dbReference type="SUPFAM" id="SSF50249">
    <property type="entry name" value="Nucleic acid-binding proteins"/>
    <property type="match status" value="1"/>
</dbReference>
<organism evidence="4 5">
    <name type="scientific">Pseudochelatococcus lubricantis</name>
    <dbReference type="NCBI Taxonomy" id="1538102"/>
    <lineage>
        <taxon>Bacteria</taxon>
        <taxon>Pseudomonadati</taxon>
        <taxon>Pseudomonadota</taxon>
        <taxon>Alphaproteobacteria</taxon>
        <taxon>Hyphomicrobiales</taxon>
        <taxon>Chelatococcaceae</taxon>
        <taxon>Pseudochelatococcus</taxon>
    </lineage>
</organism>
<dbReference type="InterPro" id="IPR002878">
    <property type="entry name" value="ChsH2_C"/>
</dbReference>
<sequence>MTDPIAPPRRKDPLKRTRQPTLPPAERSRKAHGLIRPAAEGRFMLPRCGECGTFHYPPREACPACLSFNVKLADAPAGGILASETTIRVPSEVYFRERAPWRAGIVTLDCGPAVIAHLHADCTLGARVTLSLQLDRSGQAVAFAHPATRTPNMADDRQWRELTADPKFRRVLVTDARGPVGLAAVKALKAAGAGTVFAGVPEQWKPFAGEAELRTLEGVSIVPLDVRDDRSVRDLAADIGAKVDILVNTAAHIRPGGVLDRDGLNVVREELETGYLGLARLAQAFGPVMRARGADGVNSAAAWVNILSVYALANLPAYGAWSASQAACLSLGQSLRASFRPGGLKVVNVFTGPLDIEWFQTEPPPKVAPAALARAVVDALQRGLEDVFVGDVAQDIHARFIADPKALERELAG</sequence>
<comment type="caution">
    <text evidence="4">The sequence shown here is derived from an EMBL/GenBank/DDBJ whole genome shotgun (WGS) entry which is preliminary data.</text>
</comment>
<evidence type="ECO:0000259" key="2">
    <source>
        <dbReference type="Pfam" id="PF01796"/>
    </source>
</evidence>
<dbReference type="EMBL" id="JAASQI010000006">
    <property type="protein sequence ID" value="NIJ58869.1"/>
    <property type="molecule type" value="Genomic_DNA"/>
</dbReference>
<evidence type="ECO:0000259" key="3">
    <source>
        <dbReference type="Pfam" id="PF12172"/>
    </source>
</evidence>
<feature type="region of interest" description="Disordered" evidence="1">
    <location>
        <begin position="1"/>
        <end position="31"/>
    </location>
</feature>
<dbReference type="PANTHER" id="PTHR34075">
    <property type="entry name" value="BLR3430 PROTEIN"/>
    <property type="match status" value="1"/>
</dbReference>
<dbReference type="PANTHER" id="PTHR34075:SF5">
    <property type="entry name" value="BLR3430 PROTEIN"/>
    <property type="match status" value="1"/>
</dbReference>
<reference evidence="4 5" key="1">
    <citation type="submission" date="2020-03" db="EMBL/GenBank/DDBJ databases">
        <title>Genomic Encyclopedia of Type Strains, Phase IV (KMG-IV): sequencing the most valuable type-strain genomes for metagenomic binning, comparative biology and taxonomic classification.</title>
        <authorList>
            <person name="Goeker M."/>
        </authorList>
    </citation>
    <scope>NUCLEOTIDE SEQUENCE [LARGE SCALE GENOMIC DNA]</scope>
    <source>
        <strain evidence="4 5">DSM 103870</strain>
    </source>
</reference>
<keyword evidence="5" id="KW-1185">Reference proteome</keyword>
<gene>
    <name evidence="4" type="ORF">FHS82_002724</name>
</gene>
<dbReference type="InterPro" id="IPR052513">
    <property type="entry name" value="Thioester_dehydratase-like"/>
</dbReference>